<keyword evidence="2" id="KW-1133">Transmembrane helix</keyword>
<keyword evidence="2" id="KW-0812">Transmembrane</keyword>
<evidence type="ECO:0008006" key="5">
    <source>
        <dbReference type="Google" id="ProtNLM"/>
    </source>
</evidence>
<gene>
    <name evidence="3" type="ORF">DM860_014213</name>
</gene>
<feature type="compositionally biased region" description="Polar residues" evidence="1">
    <location>
        <begin position="14"/>
        <end position="23"/>
    </location>
</feature>
<dbReference type="EMBL" id="NQVE01000152">
    <property type="protein sequence ID" value="RAL43712.1"/>
    <property type="molecule type" value="Genomic_DNA"/>
</dbReference>
<proteinExistence type="predicted"/>
<reference evidence="3 4" key="1">
    <citation type="submission" date="2018-06" db="EMBL/GenBank/DDBJ databases">
        <title>The Genome of Cuscuta australis (Dodder) Provides Insight into the Evolution of Plant Parasitism.</title>
        <authorList>
            <person name="Liu H."/>
        </authorList>
    </citation>
    <scope>NUCLEOTIDE SEQUENCE [LARGE SCALE GENOMIC DNA]</scope>
    <source>
        <strain evidence="4">cv. Yunnan</strain>
        <tissue evidence="3">Vines</tissue>
    </source>
</reference>
<accession>A0A328DCX4</accession>
<name>A0A328DCX4_9ASTE</name>
<evidence type="ECO:0000313" key="4">
    <source>
        <dbReference type="Proteomes" id="UP000249390"/>
    </source>
</evidence>
<evidence type="ECO:0000256" key="2">
    <source>
        <dbReference type="SAM" id="Phobius"/>
    </source>
</evidence>
<sequence>MSSMLHSMDMQGHTAPSTPASLSTRWGSRAAGVLILCLDFLALFLAVRAGNNHKTKLAAGAAVVLIISYLVSTFLAWNNYRRFKNGPVPSVRNRVCLLTYIFIGFTTVIVVGGASVLIGGVRLKISNRKENFLLNIGVVACGLQAFAAIVTYICFKVMARAGSYN</sequence>
<evidence type="ECO:0000256" key="1">
    <source>
        <dbReference type="SAM" id="MobiDB-lite"/>
    </source>
</evidence>
<keyword evidence="4" id="KW-1185">Reference proteome</keyword>
<organism evidence="3 4">
    <name type="scientific">Cuscuta australis</name>
    <dbReference type="NCBI Taxonomy" id="267555"/>
    <lineage>
        <taxon>Eukaryota</taxon>
        <taxon>Viridiplantae</taxon>
        <taxon>Streptophyta</taxon>
        <taxon>Embryophyta</taxon>
        <taxon>Tracheophyta</taxon>
        <taxon>Spermatophyta</taxon>
        <taxon>Magnoliopsida</taxon>
        <taxon>eudicotyledons</taxon>
        <taxon>Gunneridae</taxon>
        <taxon>Pentapetalae</taxon>
        <taxon>asterids</taxon>
        <taxon>lamiids</taxon>
        <taxon>Solanales</taxon>
        <taxon>Convolvulaceae</taxon>
        <taxon>Cuscuteae</taxon>
        <taxon>Cuscuta</taxon>
        <taxon>Cuscuta subgen. Grammica</taxon>
        <taxon>Cuscuta sect. Cleistogrammica</taxon>
    </lineage>
</organism>
<comment type="caution">
    <text evidence="3">The sequence shown here is derived from an EMBL/GenBank/DDBJ whole genome shotgun (WGS) entry which is preliminary data.</text>
</comment>
<feature type="transmembrane region" description="Helical" evidence="2">
    <location>
        <begin position="132"/>
        <end position="159"/>
    </location>
</feature>
<dbReference type="AlphaFoldDB" id="A0A328DCX4"/>
<feature type="transmembrane region" description="Helical" evidence="2">
    <location>
        <begin position="57"/>
        <end position="77"/>
    </location>
</feature>
<feature type="region of interest" description="Disordered" evidence="1">
    <location>
        <begin position="1"/>
        <end position="23"/>
    </location>
</feature>
<keyword evidence="2" id="KW-0472">Membrane</keyword>
<evidence type="ECO:0000313" key="3">
    <source>
        <dbReference type="EMBL" id="RAL43712.1"/>
    </source>
</evidence>
<feature type="transmembrane region" description="Helical" evidence="2">
    <location>
        <begin position="26"/>
        <end position="45"/>
    </location>
</feature>
<dbReference type="Proteomes" id="UP000249390">
    <property type="component" value="Unassembled WGS sequence"/>
</dbReference>
<protein>
    <recommendedName>
        <fullName evidence="5">Transmembrane protein</fullName>
    </recommendedName>
</protein>
<feature type="transmembrane region" description="Helical" evidence="2">
    <location>
        <begin position="97"/>
        <end position="120"/>
    </location>
</feature>